<dbReference type="OMA" id="FDEMQIT"/>
<dbReference type="SUPFAM" id="SSF52540">
    <property type="entry name" value="P-loop containing nucleoside triphosphate hydrolases"/>
    <property type="match status" value="1"/>
</dbReference>
<dbReference type="FunFam" id="3.40.50.300:FF:000735">
    <property type="entry name" value="Lactation elevated 1 (Predicted)"/>
    <property type="match status" value="1"/>
</dbReference>
<comment type="similarity">
    <text evidence="1">Belongs to the AFG1 ATPase family.</text>
</comment>
<keyword evidence="3" id="KW-0067">ATP-binding</keyword>
<dbReference type="KEGG" id="aplc:110978900"/>
<dbReference type="GO" id="GO:0016887">
    <property type="term" value="F:ATP hydrolysis activity"/>
    <property type="evidence" value="ECO:0007669"/>
    <property type="project" value="InterPro"/>
</dbReference>
<dbReference type="NCBIfam" id="NF040713">
    <property type="entry name" value="ZapE"/>
    <property type="match status" value="1"/>
</dbReference>
<dbReference type="InterPro" id="IPR027417">
    <property type="entry name" value="P-loop_NTPase"/>
</dbReference>
<evidence type="ECO:0000256" key="2">
    <source>
        <dbReference type="ARBA" id="ARBA00022741"/>
    </source>
</evidence>
<accession>A0A8B7YE65</accession>
<gene>
    <name evidence="5" type="primary">LOC110978900</name>
</gene>
<dbReference type="Proteomes" id="UP000694845">
    <property type="component" value="Unplaced"/>
</dbReference>
<dbReference type="InterPro" id="IPR005654">
    <property type="entry name" value="ATPase_AFG1-like"/>
</dbReference>
<dbReference type="OrthoDB" id="548867at2759"/>
<keyword evidence="2" id="KW-0547">Nucleotide-binding</keyword>
<name>A0A8B7YE65_ACAPL</name>
<evidence type="ECO:0000256" key="1">
    <source>
        <dbReference type="ARBA" id="ARBA00010322"/>
    </source>
</evidence>
<dbReference type="Pfam" id="PF03969">
    <property type="entry name" value="AFG1_ATPase"/>
    <property type="match status" value="1"/>
</dbReference>
<sequence>MLKVASVTLWQIARRSICKRLLHKSTPAKQNGCACTIGCFRQKSTSSQRTSATTYFAEPIASENITFTEHLSSKTSRVKHEERAGPLAAYDCLIRQGELAEDAYQRTIVKKLQELFDKIAGYRPAEPGFFQKMLGSAPGAGPKGLYLYGSVGSGKTMLMDLFYQDVNVHRKQRAHFNSFMLDVHARIHEVKKRIPRDRTSNKPQPFDPIAPVAKDISQETWLLCFDEFQVTDIADAMILKRLFTELFQNGVVVVATSNRQPDDLYKNGLQRSNFVPFIQVLKDHCNVLQLDSGIDYRKLDVSERGQVYFVSNRCNADAELERLFKTMARQEDAVIQSRTIHLMGRELKVPVACGRIAVFTFTELCDRPLGAGDYLALGREFDIIFIRDIPQMSLRMKSAARRFITLIDNFYDNKVRLVCSAETEPEDLFVTGHMTQHDLDDRRMLMDDLNIKMDASSISASIFTGEEELFAFERTISRLTEMQTEEYWTSTRESRKTEEVKPEDL</sequence>
<reference evidence="5" key="1">
    <citation type="submission" date="2025-08" db="UniProtKB">
        <authorList>
            <consortium name="RefSeq"/>
        </authorList>
    </citation>
    <scope>IDENTIFICATION</scope>
</reference>
<dbReference type="PANTHER" id="PTHR12169:SF6">
    <property type="entry name" value="AFG1-LIKE ATPASE"/>
    <property type="match status" value="1"/>
</dbReference>
<evidence type="ECO:0000313" key="5">
    <source>
        <dbReference type="RefSeq" id="XP_022089926.1"/>
    </source>
</evidence>
<dbReference type="Gene3D" id="3.40.50.300">
    <property type="entry name" value="P-loop containing nucleotide triphosphate hydrolases"/>
    <property type="match status" value="1"/>
</dbReference>
<dbReference type="GO" id="GO:0005739">
    <property type="term" value="C:mitochondrion"/>
    <property type="evidence" value="ECO:0007669"/>
    <property type="project" value="TreeGrafter"/>
</dbReference>
<protein>
    <submittedName>
        <fullName evidence="5">AFG1-like ATPase isoform X1</fullName>
    </submittedName>
</protein>
<dbReference type="RefSeq" id="XP_022089926.1">
    <property type="nucleotide sequence ID" value="XM_022234234.1"/>
</dbReference>
<dbReference type="PANTHER" id="PTHR12169">
    <property type="entry name" value="ATPASE N2B"/>
    <property type="match status" value="1"/>
</dbReference>
<organism evidence="4 5">
    <name type="scientific">Acanthaster planci</name>
    <name type="common">Crown-of-thorns starfish</name>
    <dbReference type="NCBI Taxonomy" id="133434"/>
    <lineage>
        <taxon>Eukaryota</taxon>
        <taxon>Metazoa</taxon>
        <taxon>Echinodermata</taxon>
        <taxon>Eleutherozoa</taxon>
        <taxon>Asterozoa</taxon>
        <taxon>Asteroidea</taxon>
        <taxon>Valvatacea</taxon>
        <taxon>Valvatida</taxon>
        <taxon>Acanthasteridae</taxon>
        <taxon>Acanthaster</taxon>
    </lineage>
</organism>
<dbReference type="GO" id="GO:0005524">
    <property type="term" value="F:ATP binding"/>
    <property type="evidence" value="ECO:0007669"/>
    <property type="project" value="UniProtKB-KW"/>
</dbReference>
<evidence type="ECO:0000313" key="4">
    <source>
        <dbReference type="Proteomes" id="UP000694845"/>
    </source>
</evidence>
<keyword evidence="4" id="KW-1185">Reference proteome</keyword>
<dbReference type="AlphaFoldDB" id="A0A8B7YE65"/>
<dbReference type="GeneID" id="110978900"/>
<proteinExistence type="inferred from homology"/>
<evidence type="ECO:0000256" key="3">
    <source>
        <dbReference type="ARBA" id="ARBA00022840"/>
    </source>
</evidence>